<comment type="cofactor">
    <cofactor evidence="3">
        <name>Mg(2+)</name>
        <dbReference type="ChEBI" id="CHEBI:18420"/>
    </cofactor>
    <text evidence="3">Binds 2 magnesium ions per subunit.</text>
</comment>
<evidence type="ECO:0000256" key="3">
    <source>
        <dbReference type="PIRSR" id="PIRSR605502-1"/>
    </source>
</evidence>
<dbReference type="PANTHER" id="PTHR16222:SF24">
    <property type="entry name" value="ADP-RIBOSYLHYDROLASE ARH3"/>
    <property type="match status" value="1"/>
</dbReference>
<evidence type="ECO:0000313" key="5">
    <source>
        <dbReference type="EMBL" id="RRS00748.1"/>
    </source>
</evidence>
<feature type="compositionally biased region" description="Polar residues" evidence="4">
    <location>
        <begin position="1"/>
        <end position="14"/>
    </location>
</feature>
<feature type="binding site" evidence="3">
    <location>
        <position position="111"/>
    </location>
    <ligand>
        <name>Mg(2+)</name>
        <dbReference type="ChEBI" id="CHEBI:18420"/>
        <label>1</label>
    </ligand>
</feature>
<dbReference type="Pfam" id="PF03747">
    <property type="entry name" value="ADP_ribosyl_GH"/>
    <property type="match status" value="1"/>
</dbReference>
<keyword evidence="6" id="KW-1185">Reference proteome</keyword>
<feature type="compositionally biased region" description="Polar residues" evidence="4">
    <location>
        <begin position="28"/>
        <end position="40"/>
    </location>
</feature>
<feature type="binding site" evidence="3">
    <location>
        <position position="331"/>
    </location>
    <ligand>
        <name>Mg(2+)</name>
        <dbReference type="ChEBI" id="CHEBI:18420"/>
        <label>1</label>
    </ligand>
</feature>
<dbReference type="Gene3D" id="1.10.4080.10">
    <property type="entry name" value="ADP-ribosylation/Crystallin J1"/>
    <property type="match status" value="1"/>
</dbReference>
<dbReference type="GO" id="GO:0046872">
    <property type="term" value="F:metal ion binding"/>
    <property type="evidence" value="ECO:0007669"/>
    <property type="project" value="UniProtKB-KW"/>
</dbReference>
<feature type="binding site" evidence="3">
    <location>
        <position position="332"/>
    </location>
    <ligand>
        <name>Mg(2+)</name>
        <dbReference type="ChEBI" id="CHEBI:18420"/>
        <label>1</label>
    </ligand>
</feature>
<keyword evidence="3" id="KW-0460">Magnesium</keyword>
<keyword evidence="3" id="KW-0479">Metal-binding</keyword>
<dbReference type="Proteomes" id="UP000277256">
    <property type="component" value="Unassembled WGS sequence"/>
</dbReference>
<dbReference type="InterPro" id="IPR050792">
    <property type="entry name" value="ADP-ribosylglycohydrolase"/>
</dbReference>
<feature type="binding site" evidence="3">
    <location>
        <position position="329"/>
    </location>
    <ligand>
        <name>Mg(2+)</name>
        <dbReference type="ChEBI" id="CHEBI:18420"/>
        <label>1</label>
    </ligand>
</feature>
<organism evidence="5 6">
    <name type="scientific">Glycomyces terrestris</name>
    <dbReference type="NCBI Taxonomy" id="2493553"/>
    <lineage>
        <taxon>Bacteria</taxon>
        <taxon>Bacillati</taxon>
        <taxon>Actinomycetota</taxon>
        <taxon>Actinomycetes</taxon>
        <taxon>Glycomycetales</taxon>
        <taxon>Glycomycetaceae</taxon>
        <taxon>Glycomyces</taxon>
    </lineage>
</organism>
<gene>
    <name evidence="5" type="ORF">EIW28_09415</name>
</gene>
<dbReference type="InterPro" id="IPR005502">
    <property type="entry name" value="Ribosyl_crysJ1"/>
</dbReference>
<feature type="region of interest" description="Disordered" evidence="4">
    <location>
        <begin position="1"/>
        <end position="44"/>
    </location>
</feature>
<dbReference type="SUPFAM" id="SSF101478">
    <property type="entry name" value="ADP-ribosylglycohydrolase"/>
    <property type="match status" value="1"/>
</dbReference>
<evidence type="ECO:0000256" key="1">
    <source>
        <dbReference type="ARBA" id="ARBA00010702"/>
    </source>
</evidence>
<feature type="binding site" evidence="3">
    <location>
        <position position="113"/>
    </location>
    <ligand>
        <name>Mg(2+)</name>
        <dbReference type="ChEBI" id="CHEBI:18420"/>
        <label>1</label>
    </ligand>
</feature>
<evidence type="ECO:0000313" key="6">
    <source>
        <dbReference type="Proteomes" id="UP000277256"/>
    </source>
</evidence>
<reference evidence="5 6" key="1">
    <citation type="submission" date="2018-12" db="EMBL/GenBank/DDBJ databases">
        <title>Glycomyces sp. YIM 121974 draft genome.</title>
        <authorList>
            <person name="Li Q."/>
        </authorList>
    </citation>
    <scope>NUCLEOTIDE SEQUENCE [LARGE SCALE GENOMIC DNA]</scope>
    <source>
        <strain evidence="5 6">YIM 121974</strain>
    </source>
</reference>
<evidence type="ECO:0000256" key="4">
    <source>
        <dbReference type="SAM" id="MobiDB-lite"/>
    </source>
</evidence>
<keyword evidence="2 5" id="KW-0378">Hydrolase</keyword>
<feature type="binding site" evidence="3">
    <location>
        <position position="112"/>
    </location>
    <ligand>
        <name>Mg(2+)</name>
        <dbReference type="ChEBI" id="CHEBI:18420"/>
        <label>1</label>
    </ligand>
</feature>
<dbReference type="InterPro" id="IPR036705">
    <property type="entry name" value="Ribosyl_crysJ1_sf"/>
</dbReference>
<proteinExistence type="inferred from homology"/>
<comment type="similarity">
    <text evidence="1">Belongs to the ADP-ribosylglycohydrolase family.</text>
</comment>
<name>A0A426V1J2_9ACTN</name>
<comment type="caution">
    <text evidence="5">The sequence shown here is derived from an EMBL/GenBank/DDBJ whole genome shotgun (WGS) entry which is preliminary data.</text>
</comment>
<sequence length="374" mass="39489">MIANCTHSHQNTISGPGIPDSRTERVSRSVSGPRNRSEASQDAAVRGAAAWTPYNPGVTQALSRHDRVLGCLIGGAVGDALGYQVEFDAWRFIEEEWGPGGVTEMRYNRVSDDTQMTLFTAEGLLLAPPGGEVESVRQAYLRWLETQREPMPPLASEGLAAQPWLYARRAPGNACITGLAHGARPGVNPNSKGCGTVMRSAPFGLRHSPAEAYDLAERCSALTHGHPTAGASAGAFAMIVSHLMNGETPQRAVSETLLHLRRDRSRAETADALQHAFARAGNVPPGPNTCAPLGEGWVAEEALAIAVYCLLGTDDVRAGLVAAVSHGGDSDSTGAILGNLYGAAYGHAALPREWSSQVEGRELITALAKLLAES</sequence>
<dbReference type="AlphaFoldDB" id="A0A426V1J2"/>
<evidence type="ECO:0000256" key="2">
    <source>
        <dbReference type="ARBA" id="ARBA00022801"/>
    </source>
</evidence>
<dbReference type="GO" id="GO:0016787">
    <property type="term" value="F:hydrolase activity"/>
    <property type="evidence" value="ECO:0007669"/>
    <property type="project" value="UniProtKB-KW"/>
</dbReference>
<accession>A0A426V1J2</accession>
<protein>
    <submittedName>
        <fullName evidence="5">ADP-ribosylglycohydrolase family protein</fullName>
    </submittedName>
</protein>
<dbReference type="PANTHER" id="PTHR16222">
    <property type="entry name" value="ADP-RIBOSYLGLYCOHYDROLASE"/>
    <property type="match status" value="1"/>
</dbReference>
<dbReference type="EMBL" id="RSEB01000002">
    <property type="protein sequence ID" value="RRS00748.1"/>
    <property type="molecule type" value="Genomic_DNA"/>
</dbReference>
<dbReference type="OrthoDB" id="4871367at2"/>